<dbReference type="EC" id="1.4.1.21" evidence="6"/>
<evidence type="ECO:0000259" key="8">
    <source>
        <dbReference type="Pfam" id="PF03447"/>
    </source>
</evidence>
<dbReference type="SUPFAM" id="SSF51735">
    <property type="entry name" value="NAD(P)-binding Rossmann-fold domains"/>
    <property type="match status" value="1"/>
</dbReference>
<keyword evidence="10" id="KW-1185">Reference proteome</keyword>
<comment type="similarity">
    <text evidence="1 6">Belongs to the L-aspartate dehydrogenase family.</text>
</comment>
<dbReference type="SUPFAM" id="SSF55347">
    <property type="entry name" value="Glyceraldehyde-3-phosphate dehydrogenase-like, C-terminal domain"/>
    <property type="match status" value="1"/>
</dbReference>
<dbReference type="HAMAP" id="MF_01265">
    <property type="entry name" value="NadX"/>
    <property type="match status" value="1"/>
</dbReference>
<evidence type="ECO:0000256" key="6">
    <source>
        <dbReference type="HAMAP-Rule" id="MF_01265"/>
    </source>
</evidence>
<evidence type="ECO:0000259" key="7">
    <source>
        <dbReference type="Pfam" id="PF01958"/>
    </source>
</evidence>
<dbReference type="PANTHER" id="PTHR31873">
    <property type="entry name" value="L-ASPARTATE DEHYDROGENASE-RELATED"/>
    <property type="match status" value="1"/>
</dbReference>
<dbReference type="EMBL" id="JANZXA010000001">
    <property type="protein sequence ID" value="MCT2398474.1"/>
    <property type="molecule type" value="Genomic_DNA"/>
</dbReference>
<dbReference type="Gene3D" id="3.40.50.720">
    <property type="entry name" value="NAD(P)-binding Rossmann-like Domain"/>
    <property type="match status" value="1"/>
</dbReference>
<dbReference type="InterPro" id="IPR036291">
    <property type="entry name" value="NAD(P)-bd_dom_sf"/>
</dbReference>
<dbReference type="InterPro" id="IPR011182">
    <property type="entry name" value="L-Asp_DH"/>
</dbReference>
<proteinExistence type="inferred from homology"/>
<dbReference type="NCBIfam" id="NF009825">
    <property type="entry name" value="PRK13302.1"/>
    <property type="match status" value="1"/>
</dbReference>
<dbReference type="RefSeq" id="WP_260043623.1">
    <property type="nucleotide sequence ID" value="NZ_JANZXA010000001.1"/>
</dbReference>
<dbReference type="Gene3D" id="3.30.360.10">
    <property type="entry name" value="Dihydrodipicolinate Reductase, domain 2"/>
    <property type="match status" value="1"/>
</dbReference>
<evidence type="ECO:0000313" key="10">
    <source>
        <dbReference type="Proteomes" id="UP001165583"/>
    </source>
</evidence>
<reference evidence="9" key="1">
    <citation type="submission" date="2022-09" db="EMBL/GenBank/DDBJ databases">
        <title>Novosphingobium sp. Nov., a polycyclic aromatic hydrocarbon-degrading bacterium isolated form mangrove sediments in HongKong.</title>
        <authorList>
            <person name="Hu Z."/>
        </authorList>
    </citation>
    <scope>NUCLEOTIDE SEQUENCE</scope>
    <source>
        <strain evidence="9">HK4-1</strain>
    </source>
</reference>
<name>A0ABT2I0Z2_9SPHN</name>
<dbReference type="Pfam" id="PF01958">
    <property type="entry name" value="Asp_DH_C"/>
    <property type="match status" value="1"/>
</dbReference>
<comment type="catalytic activity">
    <reaction evidence="6">
        <text>L-aspartate + NAD(+) + H2O = oxaloacetate + NH4(+) + NADH + H(+)</text>
        <dbReference type="Rhea" id="RHEA:11788"/>
        <dbReference type="ChEBI" id="CHEBI:15377"/>
        <dbReference type="ChEBI" id="CHEBI:15378"/>
        <dbReference type="ChEBI" id="CHEBI:16452"/>
        <dbReference type="ChEBI" id="CHEBI:28938"/>
        <dbReference type="ChEBI" id="CHEBI:29991"/>
        <dbReference type="ChEBI" id="CHEBI:57540"/>
        <dbReference type="ChEBI" id="CHEBI:57945"/>
        <dbReference type="EC" id="1.4.1.21"/>
    </reaction>
</comment>
<evidence type="ECO:0000256" key="3">
    <source>
        <dbReference type="ARBA" id="ARBA00022857"/>
    </source>
</evidence>
<organism evidence="9 10">
    <name type="scientific">Novosphingobium mangrovi</name>
    <name type="common">ex Huang et al. 2023</name>
    <dbReference type="NCBI Taxonomy" id="2976432"/>
    <lineage>
        <taxon>Bacteria</taxon>
        <taxon>Pseudomonadati</taxon>
        <taxon>Pseudomonadota</taxon>
        <taxon>Alphaproteobacteria</taxon>
        <taxon>Sphingomonadales</taxon>
        <taxon>Sphingomonadaceae</taxon>
        <taxon>Novosphingobium</taxon>
    </lineage>
</organism>
<comment type="function">
    <text evidence="6">Specifically catalyzes the NAD or NADP-dependent dehydrogenation of L-aspartate to iminoaspartate.</text>
</comment>
<gene>
    <name evidence="6" type="primary">nadX</name>
    <name evidence="9" type="ORF">NZK81_02825</name>
</gene>
<comment type="catalytic activity">
    <reaction evidence="6">
        <text>L-aspartate + NADP(+) + H2O = oxaloacetate + NH4(+) + NADPH + H(+)</text>
        <dbReference type="Rhea" id="RHEA:11784"/>
        <dbReference type="ChEBI" id="CHEBI:15377"/>
        <dbReference type="ChEBI" id="CHEBI:15378"/>
        <dbReference type="ChEBI" id="CHEBI:16452"/>
        <dbReference type="ChEBI" id="CHEBI:28938"/>
        <dbReference type="ChEBI" id="CHEBI:29991"/>
        <dbReference type="ChEBI" id="CHEBI:57783"/>
        <dbReference type="ChEBI" id="CHEBI:58349"/>
        <dbReference type="EC" id="1.4.1.21"/>
    </reaction>
</comment>
<dbReference type="InterPro" id="IPR020626">
    <property type="entry name" value="Asp_DH_prok"/>
</dbReference>
<dbReference type="InterPro" id="IPR005106">
    <property type="entry name" value="Asp/hSer_DH_NAD-bd"/>
</dbReference>
<accession>A0ABT2I0Z2</accession>
<comment type="caution">
    <text evidence="9">The sequence shown here is derived from an EMBL/GenBank/DDBJ whole genome shotgun (WGS) entry which is preliminary data.</text>
</comment>
<comment type="caution">
    <text evidence="6">Lacks conserved residue(s) required for the propagation of feature annotation.</text>
</comment>
<keyword evidence="2 6" id="KW-0662">Pyridine nucleotide biosynthesis</keyword>
<keyword evidence="5 6" id="KW-0520">NAD</keyword>
<comment type="pathway">
    <text evidence="6">Cofactor biosynthesis; NAD(+) biosynthesis; iminoaspartate from L-aspartate (dehydrogenase route): step 1/1.</text>
</comment>
<feature type="binding site" evidence="6">
    <location>
        <position position="198"/>
    </location>
    <ligand>
        <name>NAD(+)</name>
        <dbReference type="ChEBI" id="CHEBI:57540"/>
    </ligand>
</feature>
<feature type="domain" description="Aspartate/homoserine dehydrogenase NAD-binding" evidence="8">
    <location>
        <begin position="18"/>
        <end position="127"/>
    </location>
</feature>
<sequence length="277" mass="28457">MMGNAANVPGTLRVVVVGLGVIGRSVVSALVRGIPGLTLAGVAVRDREKGRMTLDLLGSDAPVGVLEDLAGSADVVFDCAVAASHPQVAATALAAGCTFLTMNSGALMAHPELLELAREKGARIVVPTGGLAGLDGLRAMAGGHLREVRLTSRKPPASLADAPHVIEQGLDLASLETALCVFSGTARDAARLFPANANVAATLSLAGLGPDATMVEIWADPQVSRITQWVHVVSDEAELRLEIYSNAMPDNPRTGSLTPLSAIEALRSLATPLRIGS</sequence>
<dbReference type="PANTHER" id="PTHR31873:SF6">
    <property type="entry name" value="ASPARTATE DEHYDROGENASE DOMAIN-CONTAINING PROTEIN"/>
    <property type="match status" value="1"/>
</dbReference>
<evidence type="ECO:0000256" key="1">
    <source>
        <dbReference type="ARBA" id="ARBA00008331"/>
    </source>
</evidence>
<dbReference type="Proteomes" id="UP001165583">
    <property type="component" value="Unassembled WGS sequence"/>
</dbReference>
<keyword evidence="3 6" id="KW-0521">NADP</keyword>
<dbReference type="InterPro" id="IPR002811">
    <property type="entry name" value="Asp_DH"/>
</dbReference>
<evidence type="ECO:0000256" key="5">
    <source>
        <dbReference type="ARBA" id="ARBA00023027"/>
    </source>
</evidence>
<feature type="domain" description="Aspartate dehydrogenase" evidence="7">
    <location>
        <begin position="178"/>
        <end position="263"/>
    </location>
</feature>
<evidence type="ECO:0000256" key="2">
    <source>
        <dbReference type="ARBA" id="ARBA00022642"/>
    </source>
</evidence>
<dbReference type="Pfam" id="PF03447">
    <property type="entry name" value="NAD_binding_3"/>
    <property type="match status" value="1"/>
</dbReference>
<protein>
    <recommendedName>
        <fullName evidence="6">L-aspartate dehydrogenase</fullName>
        <ecNumber evidence="6">1.4.1.21</ecNumber>
    </recommendedName>
</protein>
<comment type="miscellaneous">
    <text evidence="6">The iminoaspartate product is unstable in aqueous solution and can decompose to oxaloacetate and ammonia.</text>
</comment>
<dbReference type="PIRSF" id="PIRSF005227">
    <property type="entry name" value="Asp_dh_NAD_syn"/>
    <property type="match status" value="1"/>
</dbReference>
<keyword evidence="4 6" id="KW-0560">Oxidoreductase</keyword>
<evidence type="ECO:0000256" key="4">
    <source>
        <dbReference type="ARBA" id="ARBA00023002"/>
    </source>
</evidence>
<evidence type="ECO:0000313" key="9">
    <source>
        <dbReference type="EMBL" id="MCT2398474.1"/>
    </source>
</evidence>